<dbReference type="GO" id="GO:0003677">
    <property type="term" value="F:DNA binding"/>
    <property type="evidence" value="ECO:0007669"/>
    <property type="project" value="UniProtKB-UniRule"/>
</dbReference>
<feature type="domain" description="Transcription elongation factor GreA/GreB N-terminal" evidence="11">
    <location>
        <begin position="7"/>
        <end position="76"/>
    </location>
</feature>
<dbReference type="GO" id="GO:0003746">
    <property type="term" value="F:translation elongation factor activity"/>
    <property type="evidence" value="ECO:0007669"/>
    <property type="project" value="UniProtKB-KW"/>
</dbReference>
<sequence length="153" mass="16564">MQSNQVLITQAGLDHLKAELTDLQNVKRPLLVERLSVARSMGDLAENSDYQSAKEELAFMDSRIDELDELIKNAKVAIPTSSTSVNFGHTVTVKVNSSQTAFQIVGEPEADPSKRKISHSSPLGLALMGKKVGDQIEVDAPVGKISYTIISIS</sequence>
<dbReference type="FunFam" id="3.10.50.30:FF:000001">
    <property type="entry name" value="Transcription elongation factor GreA"/>
    <property type="match status" value="1"/>
</dbReference>
<dbReference type="FunFam" id="1.10.287.180:FF:000001">
    <property type="entry name" value="Transcription elongation factor GreA"/>
    <property type="match status" value="1"/>
</dbReference>
<keyword evidence="4 8" id="KW-0238">DNA-binding</keyword>
<feature type="domain" description="Transcription elongation factor GreA/GreB C-terminal" evidence="10">
    <location>
        <begin position="82"/>
        <end position="153"/>
    </location>
</feature>
<dbReference type="InterPro" id="IPR028624">
    <property type="entry name" value="Tscrpt_elong_fac_GreA/B"/>
</dbReference>
<dbReference type="Pfam" id="PF03449">
    <property type="entry name" value="GreA_GreB_N"/>
    <property type="match status" value="1"/>
</dbReference>
<keyword evidence="12" id="KW-0648">Protein biosynthesis</keyword>
<evidence type="ECO:0000256" key="6">
    <source>
        <dbReference type="ARBA" id="ARBA00024916"/>
    </source>
</evidence>
<dbReference type="SUPFAM" id="SSF46557">
    <property type="entry name" value="GreA transcript cleavage protein, N-terminal domain"/>
    <property type="match status" value="1"/>
</dbReference>
<dbReference type="InterPro" id="IPR036805">
    <property type="entry name" value="Tscrpt_elong_fac_GreA/B_N_sf"/>
</dbReference>
<evidence type="ECO:0000256" key="7">
    <source>
        <dbReference type="ARBA" id="ARBA00030776"/>
    </source>
</evidence>
<keyword evidence="12" id="KW-0251">Elongation factor</keyword>
<dbReference type="GO" id="GO:0070063">
    <property type="term" value="F:RNA polymerase binding"/>
    <property type="evidence" value="ECO:0007669"/>
    <property type="project" value="InterPro"/>
</dbReference>
<evidence type="ECO:0000259" key="10">
    <source>
        <dbReference type="Pfam" id="PF01272"/>
    </source>
</evidence>
<dbReference type="InterPro" id="IPR018151">
    <property type="entry name" value="TF_GreA/GreB_CS"/>
</dbReference>
<dbReference type="Gene3D" id="3.10.50.30">
    <property type="entry name" value="Transcription elongation factor, GreA/GreB, C-terminal domain"/>
    <property type="match status" value="1"/>
</dbReference>
<dbReference type="PANTHER" id="PTHR30437:SF4">
    <property type="entry name" value="TRANSCRIPTION ELONGATION FACTOR GREA"/>
    <property type="match status" value="1"/>
</dbReference>
<evidence type="ECO:0000313" key="13">
    <source>
        <dbReference type="Proteomes" id="UP000176424"/>
    </source>
</evidence>
<dbReference type="PROSITE" id="PS00829">
    <property type="entry name" value="GREAB_1"/>
    <property type="match status" value="1"/>
</dbReference>
<dbReference type="InterPro" id="IPR023459">
    <property type="entry name" value="Tscrpt_elong_fac_GreA/B_fam"/>
</dbReference>
<reference evidence="12 13" key="1">
    <citation type="journal article" date="2016" name="Nat. Commun.">
        <title>Thousands of microbial genomes shed light on interconnected biogeochemical processes in an aquifer system.</title>
        <authorList>
            <person name="Anantharaman K."/>
            <person name="Brown C.T."/>
            <person name="Hug L.A."/>
            <person name="Sharon I."/>
            <person name="Castelle C.J."/>
            <person name="Probst A.J."/>
            <person name="Thomas B.C."/>
            <person name="Singh A."/>
            <person name="Wilkins M.J."/>
            <person name="Karaoz U."/>
            <person name="Brodie E.L."/>
            <person name="Williams K.H."/>
            <person name="Hubbard S.S."/>
            <person name="Banfield J.F."/>
        </authorList>
    </citation>
    <scope>NUCLEOTIDE SEQUENCE [LARGE SCALE GENOMIC DNA]</scope>
</reference>
<dbReference type="InterPro" id="IPR006359">
    <property type="entry name" value="Tscrpt_elong_fac_GreA"/>
</dbReference>
<keyword evidence="3 8" id="KW-0805">Transcription regulation</keyword>
<evidence type="ECO:0000256" key="4">
    <source>
        <dbReference type="ARBA" id="ARBA00023125"/>
    </source>
</evidence>
<evidence type="ECO:0000256" key="2">
    <source>
        <dbReference type="ARBA" id="ARBA00013729"/>
    </source>
</evidence>
<organism evidence="12 13">
    <name type="scientific">Candidatus Amesbacteria bacterium RIFOXYB1_FULL_44_23</name>
    <dbReference type="NCBI Taxonomy" id="1797263"/>
    <lineage>
        <taxon>Bacteria</taxon>
        <taxon>Candidatus Amesiibacteriota</taxon>
    </lineage>
</organism>
<evidence type="ECO:0000256" key="3">
    <source>
        <dbReference type="ARBA" id="ARBA00023015"/>
    </source>
</evidence>
<dbReference type="InterPro" id="IPR022691">
    <property type="entry name" value="Tscrpt_elong_fac_GreA/B_N"/>
</dbReference>
<dbReference type="GO" id="GO:0032784">
    <property type="term" value="P:regulation of DNA-templated transcription elongation"/>
    <property type="evidence" value="ECO:0007669"/>
    <property type="project" value="UniProtKB-UniRule"/>
</dbReference>
<dbReference type="HAMAP" id="MF_00105">
    <property type="entry name" value="GreA_GreB"/>
    <property type="match status" value="1"/>
</dbReference>
<name>A0A1F4ZR57_9BACT</name>
<keyword evidence="5 8" id="KW-0804">Transcription</keyword>
<dbReference type="Proteomes" id="UP000176424">
    <property type="component" value="Unassembled WGS sequence"/>
</dbReference>
<accession>A0A1F4ZR57</accession>
<dbReference type="GO" id="GO:0006354">
    <property type="term" value="P:DNA-templated transcription elongation"/>
    <property type="evidence" value="ECO:0007669"/>
    <property type="project" value="TreeGrafter"/>
</dbReference>
<dbReference type="NCBIfam" id="NF001263">
    <property type="entry name" value="PRK00226.1-4"/>
    <property type="match status" value="1"/>
</dbReference>
<gene>
    <name evidence="8" type="primary">greA</name>
    <name evidence="12" type="ORF">A2397_05320</name>
</gene>
<dbReference type="EMBL" id="MEXR01000048">
    <property type="protein sequence ID" value="OGD08835.1"/>
    <property type="molecule type" value="Genomic_DNA"/>
</dbReference>
<dbReference type="AlphaFoldDB" id="A0A1F4ZR57"/>
<dbReference type="STRING" id="1797263.A2397_05320"/>
<dbReference type="PIRSF" id="PIRSF006092">
    <property type="entry name" value="GreA_GreB"/>
    <property type="match status" value="1"/>
</dbReference>
<dbReference type="NCBIfam" id="TIGR01462">
    <property type="entry name" value="greA"/>
    <property type="match status" value="1"/>
</dbReference>
<comment type="function">
    <text evidence="6 8 9">Necessary for efficient RNA polymerase transcription elongation past template-encoded arresting sites. The arresting sites in DNA have the property of trapping a certain fraction of elongating RNA polymerases that pass through, resulting in locked ternary complexes. Cleavage of the nascent transcript by cleavage factors such as GreA or GreB allows the resumption of elongation from the new 3'terminus. GreA releases sequences of 2 to 3 nucleotides.</text>
</comment>
<comment type="similarity">
    <text evidence="1 8 9">Belongs to the GreA/GreB family.</text>
</comment>
<evidence type="ECO:0000313" key="12">
    <source>
        <dbReference type="EMBL" id="OGD08835.1"/>
    </source>
</evidence>
<proteinExistence type="inferred from homology"/>
<dbReference type="InterPro" id="IPR001437">
    <property type="entry name" value="Tscrpt_elong_fac_GreA/B_C"/>
</dbReference>
<evidence type="ECO:0000256" key="8">
    <source>
        <dbReference type="HAMAP-Rule" id="MF_00105"/>
    </source>
</evidence>
<dbReference type="Pfam" id="PF01272">
    <property type="entry name" value="GreA_GreB"/>
    <property type="match status" value="1"/>
</dbReference>
<dbReference type="PANTHER" id="PTHR30437">
    <property type="entry name" value="TRANSCRIPTION ELONGATION FACTOR GREA"/>
    <property type="match status" value="1"/>
</dbReference>
<protein>
    <recommendedName>
        <fullName evidence="2 8">Transcription elongation factor GreA</fullName>
    </recommendedName>
    <alternativeName>
        <fullName evidence="7 8">Transcript cleavage factor GreA</fullName>
    </alternativeName>
</protein>
<dbReference type="InterPro" id="IPR036953">
    <property type="entry name" value="GreA/GreB_C_sf"/>
</dbReference>
<comment type="caution">
    <text evidence="12">The sequence shown here is derived from an EMBL/GenBank/DDBJ whole genome shotgun (WGS) entry which is preliminary data.</text>
</comment>
<dbReference type="Gene3D" id="1.10.287.180">
    <property type="entry name" value="Transcription elongation factor, GreA/GreB, N-terminal domain"/>
    <property type="match status" value="1"/>
</dbReference>
<evidence type="ECO:0000259" key="11">
    <source>
        <dbReference type="Pfam" id="PF03449"/>
    </source>
</evidence>
<dbReference type="SUPFAM" id="SSF54534">
    <property type="entry name" value="FKBP-like"/>
    <property type="match status" value="1"/>
</dbReference>
<evidence type="ECO:0000256" key="9">
    <source>
        <dbReference type="RuleBase" id="RU000556"/>
    </source>
</evidence>
<evidence type="ECO:0000256" key="5">
    <source>
        <dbReference type="ARBA" id="ARBA00023163"/>
    </source>
</evidence>
<evidence type="ECO:0000256" key="1">
    <source>
        <dbReference type="ARBA" id="ARBA00008213"/>
    </source>
</evidence>